<dbReference type="PROSITE" id="PS51257">
    <property type="entry name" value="PROKAR_LIPOPROTEIN"/>
    <property type="match status" value="1"/>
</dbReference>
<evidence type="ECO:0000313" key="2">
    <source>
        <dbReference type="EMBL" id="EFE94150.1"/>
    </source>
</evidence>
<organism evidence="2 3">
    <name type="scientific">Serratia odorifera DSM 4582</name>
    <dbReference type="NCBI Taxonomy" id="667129"/>
    <lineage>
        <taxon>Bacteria</taxon>
        <taxon>Pseudomonadati</taxon>
        <taxon>Pseudomonadota</taxon>
        <taxon>Gammaproteobacteria</taxon>
        <taxon>Enterobacterales</taxon>
        <taxon>Yersiniaceae</taxon>
        <taxon>Serratia</taxon>
    </lineage>
</organism>
<keyword evidence="1" id="KW-1133">Transmembrane helix</keyword>
<feature type="transmembrane region" description="Helical" evidence="1">
    <location>
        <begin position="12"/>
        <end position="35"/>
    </location>
</feature>
<dbReference type="HOGENOM" id="CLU_3296405_0_0_6"/>
<evidence type="ECO:0000313" key="3">
    <source>
        <dbReference type="Proteomes" id="UP000005723"/>
    </source>
</evidence>
<comment type="caution">
    <text evidence="2">The sequence shown here is derived from an EMBL/GenBank/DDBJ whole genome shotgun (WGS) entry which is preliminary data.</text>
</comment>
<keyword evidence="1" id="KW-0812">Transmembrane</keyword>
<keyword evidence="3" id="KW-1185">Reference proteome</keyword>
<dbReference type="STRING" id="667129.HMPREF0758_4245"/>
<proteinExistence type="predicted"/>
<protein>
    <submittedName>
        <fullName evidence="2">Uncharacterized protein</fullName>
    </submittedName>
</protein>
<dbReference type="AlphaFoldDB" id="D4E7U5"/>
<gene>
    <name evidence="2" type="ORF">HMPREF0758_4245</name>
</gene>
<evidence type="ECO:0000256" key="1">
    <source>
        <dbReference type="SAM" id="Phobius"/>
    </source>
</evidence>
<accession>D4E7U5</accession>
<dbReference type="EMBL" id="ADBY01000056">
    <property type="protein sequence ID" value="EFE94150.1"/>
    <property type="molecule type" value="Genomic_DNA"/>
</dbReference>
<keyword evidence="1" id="KW-0472">Membrane</keyword>
<dbReference type="Proteomes" id="UP000005723">
    <property type="component" value="Unassembled WGS sequence"/>
</dbReference>
<sequence length="40" mass="4569">MVRQRKSWLPALNHLSILANSLIVLIIACVSVAIFSQNYW</sequence>
<reference evidence="2 3" key="1">
    <citation type="submission" date="2010-01" db="EMBL/GenBank/DDBJ databases">
        <authorList>
            <person name="Muzny D."/>
            <person name="Qin X."/>
            <person name="Deng J."/>
            <person name="Jiang H."/>
            <person name="Liu Y."/>
            <person name="Qu J."/>
            <person name="Song X.-Z."/>
            <person name="Zhang L."/>
            <person name="Thornton R."/>
            <person name="Coyle M."/>
            <person name="Francisco L."/>
            <person name="Jackson L."/>
            <person name="Javaid M."/>
            <person name="Korchina V."/>
            <person name="Kovar C."/>
            <person name="Mata R."/>
            <person name="Mathew T."/>
            <person name="Ngo R."/>
            <person name="Nguyen L."/>
            <person name="Nguyen N."/>
            <person name="Okwuonu G."/>
            <person name="Ongeri F."/>
            <person name="Pham C."/>
            <person name="Simmons D."/>
            <person name="Wilczek-Boney K."/>
            <person name="Hale W."/>
            <person name="Jakkamsetti A."/>
            <person name="Pham P."/>
            <person name="Ruth R."/>
            <person name="San Lucas F."/>
            <person name="Warren J."/>
            <person name="Zhang J."/>
            <person name="Zhao Z."/>
            <person name="Zhou C."/>
            <person name="Zhu D."/>
            <person name="Lee S."/>
            <person name="Bess C."/>
            <person name="Blankenburg K."/>
            <person name="Forbes L."/>
            <person name="Fu Q."/>
            <person name="Gubbala S."/>
            <person name="Hirani K."/>
            <person name="Jayaseelan J.C."/>
            <person name="Lara F."/>
            <person name="Munidasa M."/>
            <person name="Palculict T."/>
            <person name="Patil S."/>
            <person name="Pu L.-L."/>
            <person name="Saada N."/>
            <person name="Tang L."/>
            <person name="Weissenberger G."/>
            <person name="Zhu Y."/>
            <person name="Hemphill L."/>
            <person name="Shang Y."/>
            <person name="Youmans B."/>
            <person name="Ayvaz T."/>
            <person name="Ross M."/>
            <person name="Santibanez J."/>
            <person name="Aqrawi P."/>
            <person name="Gross S."/>
            <person name="Joshi V."/>
            <person name="Fowler G."/>
            <person name="Nazareth L."/>
            <person name="Reid J."/>
            <person name="Worley K."/>
            <person name="Petrosino J."/>
            <person name="Highlander S."/>
            <person name="Gibbs R."/>
        </authorList>
    </citation>
    <scope>NUCLEOTIDE SEQUENCE [LARGE SCALE GENOMIC DNA]</scope>
    <source>
        <strain evidence="2 3">DSM 4582</strain>
    </source>
</reference>
<name>D4E7U5_SEROD</name>